<dbReference type="SUPFAM" id="SSF50939">
    <property type="entry name" value="Sialidases"/>
    <property type="match status" value="2"/>
</dbReference>
<comment type="caution">
    <text evidence="1">The sequence shown here is derived from an EMBL/GenBank/DDBJ whole genome shotgun (WGS) entry which is preliminary data.</text>
</comment>
<evidence type="ECO:0000313" key="1">
    <source>
        <dbReference type="EMBL" id="MCZ4222163.1"/>
    </source>
</evidence>
<dbReference type="InterPro" id="IPR036278">
    <property type="entry name" value="Sialidase_sf"/>
</dbReference>
<evidence type="ECO:0000313" key="2">
    <source>
        <dbReference type="Proteomes" id="UP001144341"/>
    </source>
</evidence>
<dbReference type="EMBL" id="JAPWGL010000001">
    <property type="protein sequence ID" value="MCZ4222163.1"/>
    <property type="molecule type" value="Genomic_DNA"/>
</dbReference>
<proteinExistence type="predicted"/>
<keyword evidence="2" id="KW-1185">Reference proteome</keyword>
<dbReference type="Proteomes" id="UP001144341">
    <property type="component" value="Unassembled WGS sequence"/>
</dbReference>
<dbReference type="Pfam" id="PF15892">
    <property type="entry name" value="BNR_4"/>
    <property type="match status" value="1"/>
</dbReference>
<dbReference type="RefSeq" id="WP_269413974.1">
    <property type="nucleotide sequence ID" value="NZ_JAPWGL010000001.1"/>
</dbReference>
<reference evidence="1" key="1">
    <citation type="submission" date="2022-12" db="EMBL/GenBank/DDBJ databases">
        <title>Genome sequence of SJ11.</title>
        <authorList>
            <person name="Woo H."/>
        </authorList>
    </citation>
    <scope>NUCLEOTIDE SEQUENCE</scope>
    <source>
        <strain evidence="1">SJ11</strain>
    </source>
</reference>
<name>A0ABT4KWB0_9SPHI</name>
<sequence length="469" mass="52780">MIYPPKQLYEIPVLRPTKYFKLNTLNFKPQSAFALLLFICLSILSADFASAQQTEISTVAENGWAKNSVNTVIFRKNALVTFNNYQYAAYYDSEQFVVLGKRKTGGKTWQIQKTNYKGDATDAHKSISIIIDGSGVLHVAWGQHNNNLNYAKGISSGSLQLGEKLAMVAEKENKVSYPEFYKLPGGDLLFFYRDGGSGNGNLMINRYSVKSKSWQRIQDGMIDGEGKRNAYWQVAIDKSGALHLSWVWRESPDVASNHDMCYAKSLDGGITWQKSTGEKYNLPIIESNAEYALKIPQKSELINQTSMYADANGKVFIAGYWRDRPDSIPQYHIVFNDGQGWKVNALSFRKTAFSLSGGGTKKIPISRPQIIVWPNGKQYAAGILFRDAERGSKASIAINQNIRTNNWQIEDLTVESVGDWEPSYDTELWKDKTILNLYLQNVIQVDGEGKADTKPTTVNVLQWKPKLKN</sequence>
<gene>
    <name evidence="1" type="ORF">O0931_02520</name>
</gene>
<accession>A0ABT4KWB0</accession>
<protein>
    <submittedName>
        <fullName evidence="1">BNR repeat-containing protein</fullName>
    </submittedName>
</protein>
<organism evidence="1 2">
    <name type="scientific">Pedobacter rhodius</name>
    <dbReference type="NCBI Taxonomy" id="3004098"/>
    <lineage>
        <taxon>Bacteria</taxon>
        <taxon>Pseudomonadati</taxon>
        <taxon>Bacteroidota</taxon>
        <taxon>Sphingobacteriia</taxon>
        <taxon>Sphingobacteriales</taxon>
        <taxon>Sphingobacteriaceae</taxon>
        <taxon>Pedobacter</taxon>
    </lineage>
</organism>